<feature type="region of interest" description="Disordered" evidence="1">
    <location>
        <begin position="1"/>
        <end position="25"/>
    </location>
</feature>
<keyword evidence="3" id="KW-1185">Reference proteome</keyword>
<proteinExistence type="predicted"/>
<accession>A0A9J6DUE5</accession>
<feature type="compositionally biased region" description="Basic and acidic residues" evidence="1">
    <location>
        <begin position="164"/>
        <end position="175"/>
    </location>
</feature>
<comment type="caution">
    <text evidence="2">The sequence shown here is derived from an EMBL/GenBank/DDBJ whole genome shotgun (WGS) entry which is preliminary data.</text>
</comment>
<dbReference type="EMBL" id="JABSTU010000007">
    <property type="protein sequence ID" value="KAH8025434.1"/>
    <property type="molecule type" value="Genomic_DNA"/>
</dbReference>
<protein>
    <submittedName>
        <fullName evidence="2">Uncharacterized protein</fullName>
    </submittedName>
</protein>
<reference evidence="2" key="2">
    <citation type="submission" date="2021-09" db="EMBL/GenBank/DDBJ databases">
        <authorList>
            <person name="Jia N."/>
            <person name="Wang J."/>
            <person name="Shi W."/>
            <person name="Du L."/>
            <person name="Sun Y."/>
            <person name="Zhan W."/>
            <person name="Jiang J."/>
            <person name="Wang Q."/>
            <person name="Zhang B."/>
            <person name="Ji P."/>
            <person name="Sakyi L.B."/>
            <person name="Cui X."/>
            <person name="Yuan T."/>
            <person name="Jiang B."/>
            <person name="Yang W."/>
            <person name="Lam T.T.-Y."/>
            <person name="Chang Q."/>
            <person name="Ding S."/>
            <person name="Wang X."/>
            <person name="Zhu J."/>
            <person name="Ruan X."/>
            <person name="Zhao L."/>
            <person name="Wei J."/>
            <person name="Que T."/>
            <person name="Du C."/>
            <person name="Cheng J."/>
            <person name="Dai P."/>
            <person name="Han X."/>
            <person name="Huang E."/>
            <person name="Gao Y."/>
            <person name="Liu J."/>
            <person name="Shao H."/>
            <person name="Ye R."/>
            <person name="Li L."/>
            <person name="Wei W."/>
            <person name="Wang X."/>
            <person name="Wang C."/>
            <person name="Huo Q."/>
            <person name="Li W."/>
            <person name="Guo W."/>
            <person name="Chen H."/>
            <person name="Chen S."/>
            <person name="Zhou L."/>
            <person name="Zhou L."/>
            <person name="Ni X."/>
            <person name="Tian J."/>
            <person name="Zhou Y."/>
            <person name="Sheng Y."/>
            <person name="Liu T."/>
            <person name="Pan Y."/>
            <person name="Xia L."/>
            <person name="Li J."/>
            <person name="Zhao F."/>
            <person name="Cao W."/>
        </authorList>
    </citation>
    <scope>NUCLEOTIDE SEQUENCE</scope>
    <source>
        <strain evidence="2">Rmic-2018</strain>
        <tissue evidence="2">Larvae</tissue>
    </source>
</reference>
<feature type="compositionally biased region" description="Polar residues" evidence="1">
    <location>
        <begin position="121"/>
        <end position="138"/>
    </location>
</feature>
<reference evidence="2" key="1">
    <citation type="journal article" date="2020" name="Cell">
        <title>Large-Scale Comparative Analyses of Tick Genomes Elucidate Their Genetic Diversity and Vector Capacities.</title>
        <authorList>
            <consortium name="Tick Genome and Microbiome Consortium (TIGMIC)"/>
            <person name="Jia N."/>
            <person name="Wang J."/>
            <person name="Shi W."/>
            <person name="Du L."/>
            <person name="Sun Y."/>
            <person name="Zhan W."/>
            <person name="Jiang J.F."/>
            <person name="Wang Q."/>
            <person name="Zhang B."/>
            <person name="Ji P."/>
            <person name="Bell-Sakyi L."/>
            <person name="Cui X.M."/>
            <person name="Yuan T.T."/>
            <person name="Jiang B.G."/>
            <person name="Yang W.F."/>
            <person name="Lam T.T."/>
            <person name="Chang Q.C."/>
            <person name="Ding S.J."/>
            <person name="Wang X.J."/>
            <person name="Zhu J.G."/>
            <person name="Ruan X.D."/>
            <person name="Zhao L."/>
            <person name="Wei J.T."/>
            <person name="Ye R.Z."/>
            <person name="Que T.C."/>
            <person name="Du C.H."/>
            <person name="Zhou Y.H."/>
            <person name="Cheng J.X."/>
            <person name="Dai P.F."/>
            <person name="Guo W.B."/>
            <person name="Han X.H."/>
            <person name="Huang E.J."/>
            <person name="Li L.F."/>
            <person name="Wei W."/>
            <person name="Gao Y.C."/>
            <person name="Liu J.Z."/>
            <person name="Shao H.Z."/>
            <person name="Wang X."/>
            <person name="Wang C.C."/>
            <person name="Yang T.C."/>
            <person name="Huo Q.B."/>
            <person name="Li W."/>
            <person name="Chen H.Y."/>
            <person name="Chen S.E."/>
            <person name="Zhou L.G."/>
            <person name="Ni X.B."/>
            <person name="Tian J.H."/>
            <person name="Sheng Y."/>
            <person name="Liu T."/>
            <person name="Pan Y.S."/>
            <person name="Xia L.Y."/>
            <person name="Li J."/>
            <person name="Zhao F."/>
            <person name="Cao W.C."/>
        </authorList>
    </citation>
    <scope>NUCLEOTIDE SEQUENCE</scope>
    <source>
        <strain evidence="2">Rmic-2018</strain>
    </source>
</reference>
<feature type="region of interest" description="Disordered" evidence="1">
    <location>
        <begin position="117"/>
        <end position="138"/>
    </location>
</feature>
<organism evidence="2 3">
    <name type="scientific">Rhipicephalus microplus</name>
    <name type="common">Cattle tick</name>
    <name type="synonym">Boophilus microplus</name>
    <dbReference type="NCBI Taxonomy" id="6941"/>
    <lineage>
        <taxon>Eukaryota</taxon>
        <taxon>Metazoa</taxon>
        <taxon>Ecdysozoa</taxon>
        <taxon>Arthropoda</taxon>
        <taxon>Chelicerata</taxon>
        <taxon>Arachnida</taxon>
        <taxon>Acari</taxon>
        <taxon>Parasitiformes</taxon>
        <taxon>Ixodida</taxon>
        <taxon>Ixodoidea</taxon>
        <taxon>Ixodidae</taxon>
        <taxon>Rhipicephalinae</taxon>
        <taxon>Rhipicephalus</taxon>
        <taxon>Boophilus</taxon>
    </lineage>
</organism>
<sequence length="183" mass="19862">MAASGGGTLSASAAAWPSPAQRKPRKRFRIDEDVCLLKEVVCADPFSNPAAWEDVLRKRHESGKSRAHNSRHQIASGPPFRLFPTAGHSEPEEVLLPSCCRAYSCHLPPALVLNRGKRTSSRNSAPHQNQHSSSGLPQLSYSGANLQALLLAELSDDGSCDGASYRKRDRQDPEPQHCSLIAT</sequence>
<evidence type="ECO:0000256" key="1">
    <source>
        <dbReference type="SAM" id="MobiDB-lite"/>
    </source>
</evidence>
<evidence type="ECO:0000313" key="2">
    <source>
        <dbReference type="EMBL" id="KAH8025434.1"/>
    </source>
</evidence>
<dbReference type="Proteomes" id="UP000821866">
    <property type="component" value="Unassembled WGS sequence"/>
</dbReference>
<name>A0A9J6DUE5_RHIMP</name>
<feature type="region of interest" description="Disordered" evidence="1">
    <location>
        <begin position="161"/>
        <end position="183"/>
    </location>
</feature>
<gene>
    <name evidence="2" type="ORF">HPB51_007956</name>
</gene>
<evidence type="ECO:0000313" key="3">
    <source>
        <dbReference type="Proteomes" id="UP000821866"/>
    </source>
</evidence>
<feature type="compositionally biased region" description="Low complexity" evidence="1">
    <location>
        <begin position="9"/>
        <end position="20"/>
    </location>
</feature>
<dbReference type="AlphaFoldDB" id="A0A9J6DUE5"/>